<reference evidence="2" key="1">
    <citation type="submission" date="2015-09" db="EMBL/GenBank/DDBJ databases">
        <title>Scylla olivacea transcriptome.</title>
        <authorList>
            <person name="Ikhwanuddin M."/>
        </authorList>
    </citation>
    <scope>NUCLEOTIDE SEQUENCE</scope>
</reference>
<protein>
    <recommendedName>
        <fullName evidence="1">Protein kinase C-terminal domain-containing protein</fullName>
    </recommendedName>
</protein>
<organism evidence="2">
    <name type="scientific">Scylla olivacea</name>
    <name type="common">Orange mud crab</name>
    <name type="synonym">Cancer olivacea</name>
    <dbReference type="NCBI Taxonomy" id="85551"/>
    <lineage>
        <taxon>Eukaryota</taxon>
        <taxon>Metazoa</taxon>
        <taxon>Ecdysozoa</taxon>
        <taxon>Arthropoda</taxon>
        <taxon>Crustacea</taxon>
        <taxon>Multicrustacea</taxon>
        <taxon>Malacostraca</taxon>
        <taxon>Eumalacostraca</taxon>
        <taxon>Eucarida</taxon>
        <taxon>Decapoda</taxon>
        <taxon>Pleocyemata</taxon>
        <taxon>Brachyura</taxon>
        <taxon>Eubrachyura</taxon>
        <taxon>Portunoidea</taxon>
        <taxon>Portunidae</taxon>
        <taxon>Portuninae</taxon>
        <taxon>Scylla</taxon>
    </lineage>
</organism>
<feature type="domain" description="Protein kinase C-terminal" evidence="1">
    <location>
        <begin position="88"/>
        <end position="117"/>
    </location>
</feature>
<sequence length="149" mass="17041">MLVDLQGMRKASVAADLSYFLYSSFTGDVRKSNLKFFMETYYNSYCSVLRAAQVPIPFSLEELLVEFRDKMTMGCISGMILAPIVLSEEEDVQNFMEFTEENIDKTNRERQEIVLKMSKREGGQLQDRFLSMFNEMVEAGIVPNEDAAA</sequence>
<evidence type="ECO:0000313" key="2">
    <source>
        <dbReference type="EMBL" id="JAI67874.1"/>
    </source>
</evidence>
<dbReference type="EMBL" id="GDRN01012365">
    <property type="protein sequence ID" value="JAI67874.1"/>
    <property type="molecule type" value="Transcribed_RNA"/>
</dbReference>
<dbReference type="PANTHER" id="PTHR11012">
    <property type="entry name" value="PROTEIN KINASE-LIKE DOMAIN-CONTAINING"/>
    <property type="match status" value="1"/>
</dbReference>
<proteinExistence type="predicted"/>
<accession>A0A0P4WLD8</accession>
<dbReference type="GO" id="GO:0004674">
    <property type="term" value="F:protein serine/threonine kinase activity"/>
    <property type="evidence" value="ECO:0007669"/>
    <property type="project" value="InterPro"/>
</dbReference>
<evidence type="ECO:0000259" key="1">
    <source>
        <dbReference type="Pfam" id="PF00433"/>
    </source>
</evidence>
<dbReference type="AlphaFoldDB" id="A0A0P4WLD8"/>
<name>A0A0P4WLD8_SCYOL</name>
<dbReference type="GO" id="GO:0005524">
    <property type="term" value="F:ATP binding"/>
    <property type="evidence" value="ECO:0007669"/>
    <property type="project" value="InterPro"/>
</dbReference>
<dbReference type="PANTHER" id="PTHR11012:SF30">
    <property type="entry name" value="PROTEIN KINASE-LIKE DOMAIN-CONTAINING"/>
    <property type="match status" value="1"/>
</dbReference>
<dbReference type="Pfam" id="PF00433">
    <property type="entry name" value="Pkinase_C"/>
    <property type="match status" value="1"/>
</dbReference>
<dbReference type="Pfam" id="PF02958">
    <property type="entry name" value="EcKL"/>
    <property type="match status" value="1"/>
</dbReference>
<dbReference type="InterPro" id="IPR004119">
    <property type="entry name" value="EcKL"/>
</dbReference>
<dbReference type="InterPro" id="IPR017892">
    <property type="entry name" value="Pkinase_C"/>
</dbReference>